<dbReference type="EMBL" id="CAMXCT020000510">
    <property type="protein sequence ID" value="CAL1133111.1"/>
    <property type="molecule type" value="Genomic_DNA"/>
</dbReference>
<evidence type="ECO:0000313" key="2">
    <source>
        <dbReference type="EMBL" id="CAI3979736.1"/>
    </source>
</evidence>
<organism evidence="2">
    <name type="scientific">Cladocopium goreaui</name>
    <dbReference type="NCBI Taxonomy" id="2562237"/>
    <lineage>
        <taxon>Eukaryota</taxon>
        <taxon>Sar</taxon>
        <taxon>Alveolata</taxon>
        <taxon>Dinophyceae</taxon>
        <taxon>Suessiales</taxon>
        <taxon>Symbiodiniaceae</taxon>
        <taxon>Cladocopium</taxon>
    </lineage>
</organism>
<name>A0A9P1BX10_9DINO</name>
<dbReference type="Proteomes" id="UP001152797">
    <property type="component" value="Unassembled WGS sequence"/>
</dbReference>
<evidence type="ECO:0000313" key="3">
    <source>
        <dbReference type="EMBL" id="CAL4767048.1"/>
    </source>
</evidence>
<sequence>MLVFSLSVFATGERHRNQDNQATENFGDYRSLKGGNSIEKQLQDFVLHGTVPGCEGCQGPKATKSVCSHSTARRLQAPEIQKSLKNNWEEAQPRQLQAKKDLGSVIGQLQDFLDGKPVEGQCPKAEPILSISMPVNLKEANGLSAIFVPMLVRAATSSVSTMMRVPHKVVSVTLSHPAEPRLLSTEEASERAEKGSKFNIVAEVSSPPEEAMKAAMGPNFLKDFQQQVSAALIQEGAEAGTGNFHQIAAFDIPVLEEKSSLDVEEFQSAGFGTLCASNRGKTLQPGDVEAKEVVSLRACARACKATAGCAGFQFGHAHNTCQLWKTGICRSEAGSRNS</sequence>
<dbReference type="Gene3D" id="3.50.4.10">
    <property type="entry name" value="Hepatocyte Growth Factor"/>
    <property type="match status" value="1"/>
</dbReference>
<comment type="caution">
    <text evidence="2">The sequence shown here is derived from an EMBL/GenBank/DDBJ whole genome shotgun (WGS) entry which is preliminary data.</text>
</comment>
<keyword evidence="4" id="KW-1185">Reference proteome</keyword>
<protein>
    <recommendedName>
        <fullName evidence="1">Apple domain-containing protein</fullName>
    </recommendedName>
</protein>
<reference evidence="3 4" key="2">
    <citation type="submission" date="2024-05" db="EMBL/GenBank/DDBJ databases">
        <authorList>
            <person name="Chen Y."/>
            <person name="Shah S."/>
            <person name="Dougan E. K."/>
            <person name="Thang M."/>
            <person name="Chan C."/>
        </authorList>
    </citation>
    <scope>NUCLEOTIDE SEQUENCE [LARGE SCALE GENOMIC DNA]</scope>
</reference>
<evidence type="ECO:0000313" key="4">
    <source>
        <dbReference type="Proteomes" id="UP001152797"/>
    </source>
</evidence>
<proteinExistence type="predicted"/>
<dbReference type="Pfam" id="PF00024">
    <property type="entry name" value="PAN_1"/>
    <property type="match status" value="1"/>
</dbReference>
<dbReference type="EMBL" id="CAMXCT030000510">
    <property type="protein sequence ID" value="CAL4767048.1"/>
    <property type="molecule type" value="Genomic_DNA"/>
</dbReference>
<gene>
    <name evidence="2" type="ORF">C1SCF055_LOCUS7670</name>
</gene>
<accession>A0A9P1BX10</accession>
<dbReference type="InterPro" id="IPR003609">
    <property type="entry name" value="Pan_app"/>
</dbReference>
<dbReference type="OrthoDB" id="10399154at2759"/>
<dbReference type="PROSITE" id="PS50948">
    <property type="entry name" value="PAN"/>
    <property type="match status" value="1"/>
</dbReference>
<reference evidence="2" key="1">
    <citation type="submission" date="2022-10" db="EMBL/GenBank/DDBJ databases">
        <authorList>
            <person name="Chen Y."/>
            <person name="Dougan E. K."/>
            <person name="Chan C."/>
            <person name="Rhodes N."/>
            <person name="Thang M."/>
        </authorList>
    </citation>
    <scope>NUCLEOTIDE SEQUENCE</scope>
</reference>
<evidence type="ECO:0000259" key="1">
    <source>
        <dbReference type="PROSITE" id="PS50948"/>
    </source>
</evidence>
<dbReference type="AlphaFoldDB" id="A0A9P1BX10"/>
<feature type="domain" description="Apple" evidence="1">
    <location>
        <begin position="275"/>
        <end position="338"/>
    </location>
</feature>
<dbReference type="EMBL" id="CAMXCT010000510">
    <property type="protein sequence ID" value="CAI3979736.1"/>
    <property type="molecule type" value="Genomic_DNA"/>
</dbReference>